<reference evidence="1 2" key="1">
    <citation type="submission" date="2024-03" db="EMBL/GenBank/DDBJ databases">
        <title>Novel species of the genus Variovorax.</title>
        <authorList>
            <person name="Liu Q."/>
            <person name="Xin Y.-H."/>
        </authorList>
    </citation>
    <scope>NUCLEOTIDE SEQUENCE [LARGE SCALE GENOMIC DNA]</scope>
    <source>
        <strain evidence="1 2">KACC 18901</strain>
    </source>
</reference>
<feature type="non-terminal residue" evidence="1">
    <location>
        <position position="1"/>
    </location>
</feature>
<gene>
    <name evidence="1" type="ORF">WKW79_36775</name>
</gene>
<sequence length="105" mass="12008">LIGHHPRLNTFRQDLDPSPRPMRLGSTVYLFTDKFLASERMKALDPHSRLIVMGWYLPFQTSAGWLAFASNLDYESAQLVAASAPEKYGYQCELKKSESKWSVLE</sequence>
<organism evidence="1 2">
    <name type="scientific">Variovorax robiniae</name>
    <dbReference type="NCBI Taxonomy" id="1836199"/>
    <lineage>
        <taxon>Bacteria</taxon>
        <taxon>Pseudomonadati</taxon>
        <taxon>Pseudomonadota</taxon>
        <taxon>Betaproteobacteria</taxon>
        <taxon>Burkholderiales</taxon>
        <taxon>Comamonadaceae</taxon>
        <taxon>Variovorax</taxon>
    </lineage>
</organism>
<comment type="caution">
    <text evidence="1">The sequence shown here is derived from an EMBL/GenBank/DDBJ whole genome shotgun (WGS) entry which is preliminary data.</text>
</comment>
<protein>
    <submittedName>
        <fullName evidence="1">Uncharacterized protein</fullName>
    </submittedName>
</protein>
<name>A0ABU8XK87_9BURK</name>
<accession>A0ABU8XK87</accession>
<keyword evidence="2" id="KW-1185">Reference proteome</keyword>
<dbReference type="RefSeq" id="WP_340340156.1">
    <property type="nucleotide sequence ID" value="NZ_JBBKZS010000070.1"/>
</dbReference>
<evidence type="ECO:0000313" key="1">
    <source>
        <dbReference type="EMBL" id="MEJ8860129.1"/>
    </source>
</evidence>
<dbReference type="EMBL" id="JBBKZS010000070">
    <property type="protein sequence ID" value="MEJ8860129.1"/>
    <property type="molecule type" value="Genomic_DNA"/>
</dbReference>
<evidence type="ECO:0000313" key="2">
    <source>
        <dbReference type="Proteomes" id="UP001367030"/>
    </source>
</evidence>
<proteinExistence type="predicted"/>
<dbReference type="Proteomes" id="UP001367030">
    <property type="component" value="Unassembled WGS sequence"/>
</dbReference>